<organism evidence="1">
    <name type="scientific">marine sediment metagenome</name>
    <dbReference type="NCBI Taxonomy" id="412755"/>
    <lineage>
        <taxon>unclassified sequences</taxon>
        <taxon>metagenomes</taxon>
        <taxon>ecological metagenomes</taxon>
    </lineage>
</organism>
<accession>A0A0F9KTZ5</accession>
<reference evidence="1" key="1">
    <citation type="journal article" date="2015" name="Nature">
        <title>Complex archaea that bridge the gap between prokaryotes and eukaryotes.</title>
        <authorList>
            <person name="Spang A."/>
            <person name="Saw J.H."/>
            <person name="Jorgensen S.L."/>
            <person name="Zaremba-Niedzwiedzka K."/>
            <person name="Martijn J."/>
            <person name="Lind A.E."/>
            <person name="van Eijk R."/>
            <person name="Schleper C."/>
            <person name="Guy L."/>
            <person name="Ettema T.J."/>
        </authorList>
    </citation>
    <scope>NUCLEOTIDE SEQUENCE</scope>
</reference>
<comment type="caution">
    <text evidence="1">The sequence shown here is derived from an EMBL/GenBank/DDBJ whole genome shotgun (WGS) entry which is preliminary data.</text>
</comment>
<dbReference type="EMBL" id="LAZR01014126">
    <property type="protein sequence ID" value="KKM18865.1"/>
    <property type="molecule type" value="Genomic_DNA"/>
</dbReference>
<evidence type="ECO:0000313" key="1">
    <source>
        <dbReference type="EMBL" id="KKM18865.1"/>
    </source>
</evidence>
<evidence type="ECO:0008006" key="2">
    <source>
        <dbReference type="Google" id="ProtNLM"/>
    </source>
</evidence>
<gene>
    <name evidence="1" type="ORF">LCGC14_1661400</name>
</gene>
<name>A0A0F9KTZ5_9ZZZZ</name>
<sequence length="170" mass="20200">MICTRCNASLRTEDIFCSVCGLHKKGGKGKVFLTINNRKIEIGPIPRIPDELKRNEICRFYDLESLSQGKINSELLRLHKKIEDLENSLIYLEEHEPRHPDIMGFYEERNKVRDQLDAIYFFLSDIERERIDDFIKNSSLTIKYGKLPDWRVKELMEKEASEYYHLKNPY</sequence>
<protein>
    <recommendedName>
        <fullName evidence="2">Zinc-ribbon domain-containing protein</fullName>
    </recommendedName>
</protein>
<dbReference type="AlphaFoldDB" id="A0A0F9KTZ5"/>
<proteinExistence type="predicted"/>